<keyword evidence="1 3" id="KW-0853">WD repeat</keyword>
<evidence type="ECO:0000313" key="8">
    <source>
        <dbReference type="Proteomes" id="UP000504602"/>
    </source>
</evidence>
<accession>A0A8N5ESR3</accession>
<evidence type="ECO:0000256" key="4">
    <source>
        <dbReference type="RuleBase" id="RU280818"/>
    </source>
</evidence>
<dbReference type="InterPro" id="IPR036322">
    <property type="entry name" value="WD40_repeat_dom_sf"/>
</dbReference>
<comment type="similarity">
    <text evidence="4">Belongs to the WD repeat coronin family.</text>
</comment>
<evidence type="ECO:0000256" key="2">
    <source>
        <dbReference type="ARBA" id="ARBA00022737"/>
    </source>
</evidence>
<protein>
    <recommendedName>
        <fullName evidence="4">Coronin</fullName>
    </recommendedName>
</protein>
<organism evidence="8 9">
    <name type="scientific">Geospiza fortis</name>
    <name type="common">Medium ground-finch</name>
    <dbReference type="NCBI Taxonomy" id="48883"/>
    <lineage>
        <taxon>Eukaryota</taxon>
        <taxon>Metazoa</taxon>
        <taxon>Chordata</taxon>
        <taxon>Craniata</taxon>
        <taxon>Vertebrata</taxon>
        <taxon>Euteleostomi</taxon>
        <taxon>Archelosauria</taxon>
        <taxon>Archosauria</taxon>
        <taxon>Dinosauria</taxon>
        <taxon>Saurischia</taxon>
        <taxon>Theropoda</taxon>
        <taxon>Coelurosauria</taxon>
        <taxon>Aves</taxon>
        <taxon>Neognathae</taxon>
        <taxon>Neoaves</taxon>
        <taxon>Telluraves</taxon>
        <taxon>Australaves</taxon>
        <taxon>Passeriformes</taxon>
        <taxon>Thraupidae</taxon>
        <taxon>Geospiza</taxon>
    </lineage>
</organism>
<evidence type="ECO:0000256" key="3">
    <source>
        <dbReference type="PROSITE-ProRule" id="PRU00221"/>
    </source>
</evidence>
<dbReference type="PANTHER" id="PTHR10856:SF23">
    <property type="entry name" value="CORONIN-6"/>
    <property type="match status" value="1"/>
</dbReference>
<name>A0A8N5ESR3_GEOFO</name>
<evidence type="ECO:0000256" key="5">
    <source>
        <dbReference type="SAM" id="Coils"/>
    </source>
</evidence>
<dbReference type="SMART" id="SM01166">
    <property type="entry name" value="DUF1899"/>
    <property type="match status" value="1"/>
</dbReference>
<dbReference type="GO" id="GO:0007015">
    <property type="term" value="P:actin filament organization"/>
    <property type="evidence" value="ECO:0007669"/>
    <property type="project" value="TreeGrafter"/>
</dbReference>
<dbReference type="SUPFAM" id="SSF50978">
    <property type="entry name" value="WD40 repeat-like"/>
    <property type="match status" value="1"/>
</dbReference>
<dbReference type="InterPro" id="IPR019775">
    <property type="entry name" value="WD40_repeat_CS"/>
</dbReference>
<dbReference type="InterPro" id="IPR001680">
    <property type="entry name" value="WD40_rpt"/>
</dbReference>
<gene>
    <name evidence="9" type="primary">CORO6</name>
</gene>
<dbReference type="SMART" id="SM00320">
    <property type="entry name" value="WD40"/>
    <property type="match status" value="3"/>
</dbReference>
<reference evidence="9" key="1">
    <citation type="submission" date="2025-08" db="UniProtKB">
        <authorList>
            <consortium name="RefSeq"/>
        </authorList>
    </citation>
    <scope>IDENTIFICATION</scope>
</reference>
<dbReference type="PANTHER" id="PTHR10856">
    <property type="entry name" value="CORONIN"/>
    <property type="match status" value="1"/>
</dbReference>
<feature type="repeat" description="WD" evidence="3">
    <location>
        <begin position="77"/>
        <end position="111"/>
    </location>
</feature>
<feature type="domain" description="DUF1899" evidence="7">
    <location>
        <begin position="4"/>
        <end position="68"/>
    </location>
</feature>
<sequence>MSRRVVRQSKFRHVFGQPVKADQMYEDIRVSKVTCDSSFCAVNPKFVAIIVESGGGGAFIVLPLAKTGRVDKNHPLVTGHTAPVLDIDWCPHNDNVIASASEDTTVMVWQIPDYVPVRNITEPVVTLEGHSKRVSIISWHPTARNVLLSAGCDNLVILWNVGTGEMLLALDDMHTDLIYNVGWNRNGSLLVTTCKDKKVRVIDPRKQQIIAGDSSIRYFEITHEAPYVHYLNTYSSKEPQRGMGFMPKRGLDVSKCEIARFFKLHERKCEPIVMTVPRKSDLFQDDLSPDTPGPEPALEADEWLSGKDAEPILISLRDGYVPIKNRELKVVKKNILDSKPPPGPRRRHSTCDSDFSQPALEEVLEEIRALKETVQAQEKRISDLENKLGQFTNGTD</sequence>
<proteinExistence type="inferred from homology"/>
<feature type="coiled-coil region" evidence="5">
    <location>
        <begin position="360"/>
        <end position="394"/>
    </location>
</feature>
<dbReference type="Proteomes" id="UP000504602">
    <property type="component" value="Unplaced"/>
</dbReference>
<feature type="repeat" description="WD" evidence="3">
    <location>
        <begin position="127"/>
        <end position="169"/>
    </location>
</feature>
<dbReference type="InterPro" id="IPR015943">
    <property type="entry name" value="WD40/YVTN_repeat-like_dom_sf"/>
</dbReference>
<dbReference type="FunFam" id="2.130.10.10:FF:000962">
    <property type="entry name" value="Coronin"/>
    <property type="match status" value="1"/>
</dbReference>
<dbReference type="RefSeq" id="XP_030916513.1">
    <property type="nucleotide sequence ID" value="XM_031060653.1"/>
</dbReference>
<keyword evidence="2 4" id="KW-0677">Repeat</keyword>
<dbReference type="InterPro" id="IPR015505">
    <property type="entry name" value="Coronin"/>
</dbReference>
<evidence type="ECO:0000256" key="6">
    <source>
        <dbReference type="SAM" id="MobiDB-lite"/>
    </source>
</evidence>
<evidence type="ECO:0000259" key="7">
    <source>
        <dbReference type="SMART" id="SM01166"/>
    </source>
</evidence>
<dbReference type="InterPro" id="IPR015048">
    <property type="entry name" value="DUF1899"/>
</dbReference>
<dbReference type="Pfam" id="PF00400">
    <property type="entry name" value="WD40"/>
    <property type="match status" value="3"/>
</dbReference>
<dbReference type="GeneID" id="102043858"/>
<dbReference type="PROSITE" id="PS00678">
    <property type="entry name" value="WD_REPEATS_1"/>
    <property type="match status" value="1"/>
</dbReference>
<dbReference type="Gene3D" id="2.130.10.10">
    <property type="entry name" value="YVTN repeat-like/Quinoprotein amine dehydrogenase"/>
    <property type="match status" value="1"/>
</dbReference>
<dbReference type="Pfam" id="PF08953">
    <property type="entry name" value="DUF1899"/>
    <property type="match status" value="1"/>
</dbReference>
<keyword evidence="5" id="KW-0175">Coiled coil</keyword>
<dbReference type="GO" id="GO:0051015">
    <property type="term" value="F:actin filament binding"/>
    <property type="evidence" value="ECO:0007669"/>
    <property type="project" value="TreeGrafter"/>
</dbReference>
<dbReference type="Pfam" id="PF16300">
    <property type="entry name" value="WD40_4"/>
    <property type="match status" value="1"/>
</dbReference>
<dbReference type="CTD" id="84940"/>
<dbReference type="PROSITE" id="PS50294">
    <property type="entry name" value="WD_REPEATS_REGION"/>
    <property type="match status" value="2"/>
</dbReference>
<evidence type="ECO:0000256" key="1">
    <source>
        <dbReference type="ARBA" id="ARBA00022574"/>
    </source>
</evidence>
<dbReference type="PROSITE" id="PS50082">
    <property type="entry name" value="WD_REPEATS_2"/>
    <property type="match status" value="2"/>
</dbReference>
<keyword evidence="8" id="KW-1185">Reference proteome</keyword>
<dbReference type="GO" id="GO:0016477">
    <property type="term" value="P:cell migration"/>
    <property type="evidence" value="ECO:0007669"/>
    <property type="project" value="TreeGrafter"/>
</dbReference>
<dbReference type="AlphaFoldDB" id="A0A8N5ESR3"/>
<evidence type="ECO:0000313" key="9">
    <source>
        <dbReference type="RefSeq" id="XP_030916513.1"/>
    </source>
</evidence>
<dbReference type="SMART" id="SM01167">
    <property type="entry name" value="DUF1900"/>
    <property type="match status" value="1"/>
</dbReference>
<feature type="region of interest" description="Disordered" evidence="6">
    <location>
        <begin position="334"/>
        <end position="355"/>
    </location>
</feature>